<protein>
    <submittedName>
        <fullName evidence="2">N-acetyltransferase</fullName>
    </submittedName>
</protein>
<proteinExistence type="predicted"/>
<dbReference type="Proteomes" id="UP000298460">
    <property type="component" value="Unassembled WGS sequence"/>
</dbReference>
<evidence type="ECO:0000313" key="2">
    <source>
        <dbReference type="EMBL" id="TGE35688.1"/>
    </source>
</evidence>
<gene>
    <name evidence="2" type="ORF">E4K67_24295</name>
</gene>
<keyword evidence="2" id="KW-0808">Transferase</keyword>
<dbReference type="SUPFAM" id="SSF55729">
    <property type="entry name" value="Acyl-CoA N-acyltransferases (Nat)"/>
    <property type="match status" value="1"/>
</dbReference>
<feature type="domain" description="N-acetyltransferase" evidence="1">
    <location>
        <begin position="3"/>
        <end position="158"/>
    </location>
</feature>
<name>A0A4Z0QYU9_9FIRM</name>
<sequence length="202" mass="22637">MSIIIRLENEKDYQEVENLTREAFWDLYQPGCTEHLIVHNIRKGSSFIPELDFVAILEDKIVGNIIYTKSTVVDKDNNEHGVITFGPISVLPSCQKQGIGSALIAHTKKLAQAMGYKAIIIFGSPAYYHQFGFESAANFEISTAEGANFEAFMALELSKGGLQGITGKFSADPVFEVNQEELESFEKEFPYKEKHVTDTQFK</sequence>
<accession>A0A4Z0QYU9</accession>
<dbReference type="AlphaFoldDB" id="A0A4Z0QYU9"/>
<dbReference type="GO" id="GO:0016747">
    <property type="term" value="F:acyltransferase activity, transferring groups other than amino-acyl groups"/>
    <property type="evidence" value="ECO:0007669"/>
    <property type="project" value="InterPro"/>
</dbReference>
<dbReference type="CDD" id="cd04301">
    <property type="entry name" value="NAT_SF"/>
    <property type="match status" value="1"/>
</dbReference>
<dbReference type="InterPro" id="IPR000182">
    <property type="entry name" value="GNAT_dom"/>
</dbReference>
<comment type="caution">
    <text evidence="2">The sequence shown here is derived from an EMBL/GenBank/DDBJ whole genome shotgun (WGS) entry which is preliminary data.</text>
</comment>
<dbReference type="RefSeq" id="WP_135551486.1">
    <property type="nucleotide sequence ID" value="NZ_SPQQ01000012.1"/>
</dbReference>
<dbReference type="InterPro" id="IPR016181">
    <property type="entry name" value="Acyl_CoA_acyltransferase"/>
</dbReference>
<evidence type="ECO:0000259" key="1">
    <source>
        <dbReference type="PROSITE" id="PS51186"/>
    </source>
</evidence>
<keyword evidence="3" id="KW-1185">Reference proteome</keyword>
<reference evidence="2 3" key="1">
    <citation type="submission" date="2019-03" db="EMBL/GenBank/DDBJ databases">
        <title>Draft Genome Sequence of Desulfosporosinus fructosivorans Strain 63.6F, Isolated from Marine Sediment in the Baltic Sea.</title>
        <authorList>
            <person name="Hausmann B."/>
            <person name="Vandieken V."/>
            <person name="Pjevac P."/>
            <person name="Schreck K."/>
            <person name="Herbold C.W."/>
            <person name="Loy A."/>
        </authorList>
    </citation>
    <scope>NUCLEOTIDE SEQUENCE [LARGE SCALE GENOMIC DNA]</scope>
    <source>
        <strain evidence="2 3">63.6F</strain>
    </source>
</reference>
<dbReference type="EMBL" id="SPQQ01000012">
    <property type="protein sequence ID" value="TGE35688.1"/>
    <property type="molecule type" value="Genomic_DNA"/>
</dbReference>
<dbReference type="Pfam" id="PF13508">
    <property type="entry name" value="Acetyltransf_7"/>
    <property type="match status" value="1"/>
</dbReference>
<evidence type="ECO:0000313" key="3">
    <source>
        <dbReference type="Proteomes" id="UP000298460"/>
    </source>
</evidence>
<dbReference type="Gene3D" id="3.40.630.30">
    <property type="match status" value="1"/>
</dbReference>
<organism evidence="2 3">
    <name type="scientific">Desulfosporosinus fructosivorans</name>
    <dbReference type="NCBI Taxonomy" id="2018669"/>
    <lineage>
        <taxon>Bacteria</taxon>
        <taxon>Bacillati</taxon>
        <taxon>Bacillota</taxon>
        <taxon>Clostridia</taxon>
        <taxon>Eubacteriales</taxon>
        <taxon>Desulfitobacteriaceae</taxon>
        <taxon>Desulfosporosinus</taxon>
    </lineage>
</organism>
<dbReference type="PROSITE" id="PS51186">
    <property type="entry name" value="GNAT"/>
    <property type="match status" value="1"/>
</dbReference>
<dbReference type="OrthoDB" id="9797178at2"/>